<dbReference type="RefSeq" id="WP_107684494.1">
    <property type="nucleotide sequence ID" value="NZ_PZKL01000045.1"/>
</dbReference>
<dbReference type="AlphaFoldDB" id="A0A2T4MWB3"/>
<sequence length="75" mass="8523">MHWQSISTAPKDRIILTNDGTARYIDKNYGFHAPAEGWYLCSISGFIPCCDNEGMEISRIYPQTWLDIELPANEG</sequence>
<name>A0A2T4MWB3_AERVE</name>
<proteinExistence type="predicted"/>
<accession>A0A2T4MWB3</accession>
<organism evidence="1 2">
    <name type="scientific">Aeromonas veronii</name>
    <dbReference type="NCBI Taxonomy" id="654"/>
    <lineage>
        <taxon>Bacteria</taxon>
        <taxon>Pseudomonadati</taxon>
        <taxon>Pseudomonadota</taxon>
        <taxon>Gammaproteobacteria</taxon>
        <taxon>Aeromonadales</taxon>
        <taxon>Aeromonadaceae</taxon>
        <taxon>Aeromonas</taxon>
    </lineage>
</organism>
<dbReference type="Proteomes" id="UP000241986">
    <property type="component" value="Unassembled WGS sequence"/>
</dbReference>
<evidence type="ECO:0000313" key="1">
    <source>
        <dbReference type="EMBL" id="PTH78869.1"/>
    </source>
</evidence>
<protein>
    <submittedName>
        <fullName evidence="1">Uncharacterized protein</fullName>
    </submittedName>
</protein>
<gene>
    <name evidence="1" type="ORF">DAA48_20725</name>
</gene>
<evidence type="ECO:0000313" key="2">
    <source>
        <dbReference type="Proteomes" id="UP000241986"/>
    </source>
</evidence>
<dbReference type="EMBL" id="PZKL01000045">
    <property type="protein sequence ID" value="PTH78869.1"/>
    <property type="molecule type" value="Genomic_DNA"/>
</dbReference>
<reference evidence="1 2" key="1">
    <citation type="submission" date="2018-03" db="EMBL/GenBank/DDBJ databases">
        <title>Aeromonas veronii whole genome sequencing and analysis.</title>
        <authorList>
            <person name="Xie H."/>
            <person name="Liu T."/>
            <person name="Wang K."/>
        </authorList>
    </citation>
    <scope>NUCLEOTIDE SEQUENCE [LARGE SCALE GENOMIC DNA]</scope>
    <source>
        <strain evidence="1 2">XH.VA.1</strain>
    </source>
</reference>
<comment type="caution">
    <text evidence="1">The sequence shown here is derived from an EMBL/GenBank/DDBJ whole genome shotgun (WGS) entry which is preliminary data.</text>
</comment>